<dbReference type="GeneID" id="92980695"/>
<dbReference type="PANTHER" id="PTHR35890">
    <property type="match status" value="1"/>
</dbReference>
<evidence type="ECO:0000313" key="3">
    <source>
        <dbReference type="EMBL" id="AAU48435.1"/>
    </source>
</evidence>
<feature type="signal peptide" evidence="2">
    <location>
        <begin position="1"/>
        <end position="25"/>
    </location>
</feature>
<dbReference type="InterPro" id="IPR005658">
    <property type="entry name" value="Prot_inh_ecotin"/>
</dbReference>
<dbReference type="KEGG" id="bma:BMA3020"/>
<dbReference type="Pfam" id="PF03974">
    <property type="entry name" value="Ecotin"/>
    <property type="match status" value="1"/>
</dbReference>
<organism evidence="3 4">
    <name type="scientific">Burkholderia mallei (strain ATCC 23344)</name>
    <dbReference type="NCBI Taxonomy" id="243160"/>
    <lineage>
        <taxon>Bacteria</taxon>
        <taxon>Pseudomonadati</taxon>
        <taxon>Pseudomonadota</taxon>
        <taxon>Betaproteobacteria</taxon>
        <taxon>Burkholderiales</taxon>
        <taxon>Burkholderiaceae</taxon>
        <taxon>Burkholderia</taxon>
        <taxon>pseudomallei group</taxon>
    </lineage>
</organism>
<comment type="similarity">
    <text evidence="1">Belongs to the protease inhibitor I11 (ecotin) family.</text>
</comment>
<dbReference type="Gene3D" id="4.10.1230.10">
    <property type="entry name" value="Ecotin, trypsin inhibitor"/>
    <property type="match status" value="1"/>
</dbReference>
<dbReference type="Gene3D" id="2.60.40.550">
    <property type="entry name" value="Ecotin"/>
    <property type="match status" value="1"/>
</dbReference>
<dbReference type="Proteomes" id="UP000006693">
    <property type="component" value="Chromosome 1"/>
</dbReference>
<feature type="chain" id="PRO_5002600201" evidence="2">
    <location>
        <begin position="26"/>
        <end position="179"/>
    </location>
</feature>
<dbReference type="GO" id="GO:0004867">
    <property type="term" value="F:serine-type endopeptidase inhibitor activity"/>
    <property type="evidence" value="ECO:0007669"/>
    <property type="project" value="InterPro"/>
</dbReference>
<dbReference type="PATRIC" id="fig|243160.12.peg.3097"/>
<dbReference type="SUPFAM" id="SSF49772">
    <property type="entry name" value="Ecotin, trypsin inhibitor"/>
    <property type="match status" value="1"/>
</dbReference>
<dbReference type="InterPro" id="IPR036198">
    <property type="entry name" value="Ecotin_sf"/>
</dbReference>
<accession>A0A0H2WGY2</accession>
<dbReference type="NCBIfam" id="NF002987">
    <property type="entry name" value="PRK03719.1"/>
    <property type="match status" value="1"/>
</dbReference>
<dbReference type="HOGENOM" id="CLU_111565_0_1_4"/>
<dbReference type="EMBL" id="CP000010">
    <property type="protein sequence ID" value="AAU48435.1"/>
    <property type="molecule type" value="Genomic_DNA"/>
</dbReference>
<keyword evidence="2" id="KW-0732">Signal</keyword>
<dbReference type="RefSeq" id="WP_004522511.1">
    <property type="nucleotide sequence ID" value="NC_006348.1"/>
</dbReference>
<evidence type="ECO:0000313" key="4">
    <source>
        <dbReference type="Proteomes" id="UP000006693"/>
    </source>
</evidence>
<protein>
    <submittedName>
        <fullName evidence="3">Ecotin</fullName>
    </submittedName>
</protein>
<dbReference type="PIRSF" id="PIRSF006865">
    <property type="entry name" value="Prot_inh_ecotin"/>
    <property type="match status" value="1"/>
</dbReference>
<reference evidence="3 4" key="1">
    <citation type="journal article" date="2004" name="Proc. Natl. Acad. Sci. U.S.A.">
        <title>Structural flexibility in the Burkholderia mallei genome.</title>
        <authorList>
            <person name="Nierman W.C."/>
            <person name="DeShazer D."/>
            <person name="Kim H.S."/>
            <person name="Tettelin H."/>
            <person name="Nelson K.E."/>
            <person name="Feldblyum T."/>
            <person name="Ulrich R.L."/>
            <person name="Ronning C.M."/>
            <person name="Brinkac L.M."/>
            <person name="Daugherty S.C."/>
            <person name="Davidsen T.D."/>
            <person name="Deboy R.T."/>
            <person name="Dimitrov G."/>
            <person name="Dodson R.J."/>
            <person name="Durkin A.S."/>
            <person name="Gwinn M.L."/>
            <person name="Haft D.H."/>
            <person name="Khouri H."/>
            <person name="Kolonay J.F."/>
            <person name="Madupu R."/>
            <person name="Mohammoud Y."/>
            <person name="Nelson W.C."/>
            <person name="Radune D."/>
            <person name="Romero C.M."/>
            <person name="Sarria S."/>
            <person name="Selengut J."/>
            <person name="Shamblin C."/>
            <person name="Sullivan S.A."/>
            <person name="White O."/>
            <person name="Yu Y."/>
            <person name="Zafar N."/>
            <person name="Zhou L."/>
            <person name="Fraser C.M."/>
        </authorList>
    </citation>
    <scope>NUCLEOTIDE SEQUENCE [LARGE SCALE GENOMIC DNA]</scope>
    <source>
        <strain evidence="3 4">ATCC 23344</strain>
    </source>
</reference>
<dbReference type="PANTHER" id="PTHR35890:SF3">
    <property type="entry name" value="ECOTIN"/>
    <property type="match status" value="1"/>
</dbReference>
<dbReference type="AlphaFoldDB" id="A0A0H2WGY2"/>
<proteinExistence type="inferred from homology"/>
<name>A0A0H2WGY2_BURMA</name>
<gene>
    <name evidence="3" type="ordered locus">BMA3020</name>
</gene>
<evidence type="ECO:0000256" key="1">
    <source>
        <dbReference type="ARBA" id="ARBA00010558"/>
    </source>
</evidence>
<dbReference type="eggNOG" id="COG4574">
    <property type="taxonomic scope" value="Bacteria"/>
</dbReference>
<dbReference type="InterPro" id="IPR027438">
    <property type="entry name" value="Ecotin_C"/>
</dbReference>
<sequence>MKSASRLAAWAAYAAFAGYSAVAAAASASTPAAGADAASSPKPAVEDIKMFPAAQAGQKREVIVLPAEKLEEDIRVELVVGRTIKVDCNQHWFGGDLKHETVQGWGYPYYVLADAKGPAATLMACPGQESQQAFVPVRGSGYLLRYNSRLPIVVYVPKEFEVRYRLWYGSNEVARAVEK</sequence>
<evidence type="ECO:0000256" key="2">
    <source>
        <dbReference type="SAM" id="SignalP"/>
    </source>
</evidence>
<keyword evidence="4" id="KW-1185">Reference proteome</keyword>